<evidence type="ECO:0000313" key="2">
    <source>
        <dbReference type="Proteomes" id="UP000184330"/>
    </source>
</evidence>
<evidence type="ECO:0008006" key="3">
    <source>
        <dbReference type="Google" id="ProtNLM"/>
    </source>
</evidence>
<dbReference type="OrthoDB" id="3478523at2759"/>
<protein>
    <recommendedName>
        <fullName evidence="3">F-box domain-containing protein</fullName>
    </recommendedName>
</protein>
<gene>
    <name evidence="1" type="ORF">PAC_10033</name>
</gene>
<organism evidence="1 2">
    <name type="scientific">Phialocephala subalpina</name>
    <dbReference type="NCBI Taxonomy" id="576137"/>
    <lineage>
        <taxon>Eukaryota</taxon>
        <taxon>Fungi</taxon>
        <taxon>Dikarya</taxon>
        <taxon>Ascomycota</taxon>
        <taxon>Pezizomycotina</taxon>
        <taxon>Leotiomycetes</taxon>
        <taxon>Helotiales</taxon>
        <taxon>Mollisiaceae</taxon>
        <taxon>Phialocephala</taxon>
        <taxon>Phialocephala fortinii species complex</taxon>
    </lineage>
</organism>
<proteinExistence type="predicted"/>
<accession>A0A1L7X571</accession>
<name>A0A1L7X571_9HELO</name>
<sequence length="379" mass="43396">MESVLPSRPPAFINGLTRLPRELVHRVLDDLPMIKILQIISHKIPYLDECIRSHMSYRRVFPSQREIDRISDHFILHRDICRWKSISLTQGHVFMTSNPSSSRQLYIYGYMSSSQLACTREFMSDEIRKHVTLQDAEVEALAAFASQPLPTLYSSLQELEIWRARWEWIRGAKIKFNKAKAAQWFKAAELIESHPGKLMLKKPLDPSQGPPRPNTAHIAAYLRRTANKILKHRQFGPYGDTCRHKINGLVLVPYDRFLWTFLDGVKKCPPETFKYPKDIAANLESVLASLTNVDTRPTGIVNRIDWGPKKPVFLVKKHSEPGLHLCPLKSLSSNDPRELEWLAAFLKVVTWMEGNVEAKSEVDGLDGAALELKTLKLEV</sequence>
<reference evidence="1 2" key="1">
    <citation type="submission" date="2016-03" db="EMBL/GenBank/DDBJ databases">
        <authorList>
            <person name="Ploux O."/>
        </authorList>
    </citation>
    <scope>NUCLEOTIDE SEQUENCE [LARGE SCALE GENOMIC DNA]</scope>
    <source>
        <strain evidence="1 2">UAMH 11012</strain>
    </source>
</reference>
<dbReference type="EMBL" id="FJOG01000015">
    <property type="protein sequence ID" value="CZR60137.1"/>
    <property type="molecule type" value="Genomic_DNA"/>
</dbReference>
<keyword evidence="2" id="KW-1185">Reference proteome</keyword>
<evidence type="ECO:0000313" key="1">
    <source>
        <dbReference type="EMBL" id="CZR60137.1"/>
    </source>
</evidence>
<dbReference type="AlphaFoldDB" id="A0A1L7X571"/>
<dbReference type="Proteomes" id="UP000184330">
    <property type="component" value="Unassembled WGS sequence"/>
</dbReference>